<name>A0A1R0H1V0_9FUNG</name>
<keyword evidence="2" id="KW-1185">Reference proteome</keyword>
<reference evidence="1 2" key="1">
    <citation type="journal article" date="2016" name="Mol. Biol. Evol.">
        <title>Genome-Wide Survey of Gut Fungi (Harpellales) Reveals the First Horizontally Transferred Ubiquitin Gene from a Mosquito Host.</title>
        <authorList>
            <person name="Wang Y."/>
            <person name="White M.M."/>
            <person name="Kvist S."/>
            <person name="Moncalvo J.M."/>
        </authorList>
    </citation>
    <scope>NUCLEOTIDE SEQUENCE [LARGE SCALE GENOMIC DNA]</scope>
    <source>
        <strain evidence="1 2">ALG-7-W6</strain>
    </source>
</reference>
<protein>
    <submittedName>
        <fullName evidence="1">Uncharacterized protein</fullName>
    </submittedName>
</protein>
<gene>
    <name evidence="1" type="ORF">AYI68_g2753</name>
</gene>
<accession>A0A1R0H1V0</accession>
<evidence type="ECO:0000313" key="2">
    <source>
        <dbReference type="Proteomes" id="UP000187455"/>
    </source>
</evidence>
<evidence type="ECO:0000313" key="1">
    <source>
        <dbReference type="EMBL" id="OLY83115.1"/>
    </source>
</evidence>
<comment type="caution">
    <text evidence="1">The sequence shown here is derived from an EMBL/GenBank/DDBJ whole genome shotgun (WGS) entry which is preliminary data.</text>
</comment>
<sequence length="102" mass="11291">MYCLSDVFLPELGMGLDMYPLTFNEIFLISPKWSKSMVEELGLVLSVAVITDTSETAANELNASPRNPNVGTDSKSSKVVSFDVQLFLPKQIHASNINHKRC</sequence>
<organism evidence="1 2">
    <name type="scientific">Smittium mucronatum</name>
    <dbReference type="NCBI Taxonomy" id="133383"/>
    <lineage>
        <taxon>Eukaryota</taxon>
        <taxon>Fungi</taxon>
        <taxon>Fungi incertae sedis</taxon>
        <taxon>Zoopagomycota</taxon>
        <taxon>Kickxellomycotina</taxon>
        <taxon>Harpellomycetes</taxon>
        <taxon>Harpellales</taxon>
        <taxon>Legeriomycetaceae</taxon>
        <taxon>Smittium</taxon>
    </lineage>
</organism>
<proteinExistence type="predicted"/>
<dbReference type="EMBL" id="LSSL01001064">
    <property type="protein sequence ID" value="OLY83115.1"/>
    <property type="molecule type" value="Genomic_DNA"/>
</dbReference>
<dbReference type="Proteomes" id="UP000187455">
    <property type="component" value="Unassembled WGS sequence"/>
</dbReference>
<dbReference type="AlphaFoldDB" id="A0A1R0H1V0"/>